<dbReference type="Pfam" id="PF00397">
    <property type="entry name" value="WW"/>
    <property type="match status" value="1"/>
</dbReference>
<dbReference type="PROSITE" id="PS50020">
    <property type="entry name" value="WW_DOMAIN_2"/>
    <property type="match status" value="1"/>
</dbReference>
<feature type="compositionally biased region" description="Polar residues" evidence="4">
    <location>
        <begin position="176"/>
        <end position="193"/>
    </location>
</feature>
<dbReference type="GO" id="GO:0003682">
    <property type="term" value="F:chromatin binding"/>
    <property type="evidence" value="ECO:0007669"/>
    <property type="project" value="TreeGrafter"/>
</dbReference>
<reference evidence="6" key="1">
    <citation type="submission" date="2020-10" db="EMBL/GenBank/DDBJ databases">
        <authorList>
            <person name="Kikuchi T."/>
        </authorList>
    </citation>
    <scope>NUCLEOTIDE SEQUENCE</scope>
    <source>
        <strain evidence="6">NKZ352</strain>
    </source>
</reference>
<dbReference type="AlphaFoldDB" id="A0A8S1GTB9"/>
<evidence type="ECO:0000256" key="3">
    <source>
        <dbReference type="ARBA" id="ARBA00023242"/>
    </source>
</evidence>
<feature type="region of interest" description="Disordered" evidence="4">
    <location>
        <begin position="1"/>
        <end position="30"/>
    </location>
</feature>
<feature type="compositionally biased region" description="Pro residues" evidence="4">
    <location>
        <begin position="141"/>
        <end position="156"/>
    </location>
</feature>
<keyword evidence="7" id="KW-1185">Reference proteome</keyword>
<dbReference type="SMART" id="SM00456">
    <property type="entry name" value="WW"/>
    <property type="match status" value="1"/>
</dbReference>
<dbReference type="GO" id="GO:0010506">
    <property type="term" value="P:regulation of autophagy"/>
    <property type="evidence" value="ECO:0007669"/>
    <property type="project" value="TreeGrafter"/>
</dbReference>
<dbReference type="Gene3D" id="2.20.70.10">
    <property type="match status" value="1"/>
</dbReference>
<dbReference type="SUPFAM" id="SSF51045">
    <property type="entry name" value="WW domain"/>
    <property type="match status" value="1"/>
</dbReference>
<dbReference type="CDD" id="cd00201">
    <property type="entry name" value="WW"/>
    <property type="match status" value="1"/>
</dbReference>
<dbReference type="GO" id="GO:0006325">
    <property type="term" value="P:chromatin organization"/>
    <property type="evidence" value="ECO:0007669"/>
    <property type="project" value="UniProtKB-KW"/>
</dbReference>
<sequence>MPPPHMRQERSPLKQFGPWSEQISSGNKKYYYNNDTGVSQWIKPKEWKEHEQRLAEQFRKSQNFGSPMMNMPFWPIPPPYYQNSFGPPPPNYPPPPGPPYFGNYCPTPTHRPFRNSGSRFPRHDPVRSNENVGNSTFPFAIAPPPPPVELQPPPPVTHKEPLRSIPENTKSRSNRQKGSSTSKNEMNSSASEKSNAKPCSKQSISVTKSTFSNKEMLNSEMETSKSSAAPSAAPPLPIHLAIRAQFPEFYEKRRVAKKTAPIPKELWSKMKRLAEPALAAPKLKKLGLLEMEKSKSISRREAERALQRKSNKREISFIDYEKRLAESKLRSLRHTTLWLKGKVSDVQKIGAAEAYRPAFFGISAYSPPPDDFLVSPALKKPNPGPSK</sequence>
<organism evidence="6 7">
    <name type="scientific">Caenorhabditis auriculariae</name>
    <dbReference type="NCBI Taxonomy" id="2777116"/>
    <lineage>
        <taxon>Eukaryota</taxon>
        <taxon>Metazoa</taxon>
        <taxon>Ecdysozoa</taxon>
        <taxon>Nematoda</taxon>
        <taxon>Chromadorea</taxon>
        <taxon>Rhabditida</taxon>
        <taxon>Rhabditina</taxon>
        <taxon>Rhabditomorpha</taxon>
        <taxon>Rhabditoidea</taxon>
        <taxon>Rhabditidae</taxon>
        <taxon>Peloderinae</taxon>
        <taxon>Caenorhabditis</taxon>
    </lineage>
</organism>
<protein>
    <recommendedName>
        <fullName evidence="5">WW domain-containing protein</fullName>
    </recommendedName>
</protein>
<feature type="compositionally biased region" description="Basic and acidic residues" evidence="4">
    <location>
        <begin position="1"/>
        <end position="12"/>
    </location>
</feature>
<dbReference type="InterPro" id="IPR038867">
    <property type="entry name" value="WAC"/>
</dbReference>
<feature type="compositionally biased region" description="Polar residues" evidence="4">
    <location>
        <begin position="200"/>
        <end position="216"/>
    </location>
</feature>
<evidence type="ECO:0000256" key="4">
    <source>
        <dbReference type="SAM" id="MobiDB-lite"/>
    </source>
</evidence>
<dbReference type="EMBL" id="CAJGYM010000004">
    <property type="protein sequence ID" value="CAD6186519.1"/>
    <property type="molecule type" value="Genomic_DNA"/>
</dbReference>
<feature type="region of interest" description="Disordered" evidence="4">
    <location>
        <begin position="103"/>
        <end position="233"/>
    </location>
</feature>
<keyword evidence="2" id="KW-0156">Chromatin regulator</keyword>
<dbReference type="PANTHER" id="PTHR15911">
    <property type="entry name" value="WW DOMAIN-CONTAINING ADAPTER PROTEIN WITH COILED-COIL"/>
    <property type="match status" value="1"/>
</dbReference>
<evidence type="ECO:0000256" key="1">
    <source>
        <dbReference type="ARBA" id="ARBA00004123"/>
    </source>
</evidence>
<accession>A0A8S1GTB9</accession>
<dbReference type="InterPro" id="IPR036020">
    <property type="entry name" value="WW_dom_sf"/>
</dbReference>
<comment type="subcellular location">
    <subcellularLocation>
        <location evidence="1">Nucleus</location>
    </subcellularLocation>
</comment>
<dbReference type="OrthoDB" id="10072039at2759"/>
<proteinExistence type="predicted"/>
<name>A0A8S1GTB9_9PELO</name>
<evidence type="ECO:0000259" key="5">
    <source>
        <dbReference type="PROSITE" id="PS50020"/>
    </source>
</evidence>
<dbReference type="GO" id="GO:0005634">
    <property type="term" value="C:nucleus"/>
    <property type="evidence" value="ECO:0007669"/>
    <property type="project" value="UniProtKB-SubCell"/>
</dbReference>
<feature type="domain" description="WW" evidence="5">
    <location>
        <begin position="18"/>
        <end position="46"/>
    </location>
</feature>
<evidence type="ECO:0000256" key="2">
    <source>
        <dbReference type="ARBA" id="ARBA00022853"/>
    </source>
</evidence>
<dbReference type="PROSITE" id="PS01159">
    <property type="entry name" value="WW_DOMAIN_1"/>
    <property type="match status" value="1"/>
</dbReference>
<dbReference type="Proteomes" id="UP000835052">
    <property type="component" value="Unassembled WGS sequence"/>
</dbReference>
<gene>
    <name evidence="6" type="ORF">CAUJ_LOCUS2438</name>
</gene>
<dbReference type="PANTHER" id="PTHR15911:SF6">
    <property type="entry name" value="WW DOMAIN-CONTAINING ADAPTER PROTEIN WITH COILED-COIL"/>
    <property type="match status" value="1"/>
</dbReference>
<dbReference type="InterPro" id="IPR001202">
    <property type="entry name" value="WW_dom"/>
</dbReference>
<comment type="caution">
    <text evidence="6">The sequence shown here is derived from an EMBL/GenBank/DDBJ whole genome shotgun (WGS) entry which is preliminary data.</text>
</comment>
<keyword evidence="3" id="KW-0539">Nucleus</keyword>
<evidence type="ECO:0000313" key="7">
    <source>
        <dbReference type="Proteomes" id="UP000835052"/>
    </source>
</evidence>
<feature type="compositionally biased region" description="Polar residues" evidence="4">
    <location>
        <begin position="128"/>
        <end position="137"/>
    </location>
</feature>
<dbReference type="GO" id="GO:1904263">
    <property type="term" value="P:positive regulation of TORC1 signaling"/>
    <property type="evidence" value="ECO:0007669"/>
    <property type="project" value="TreeGrafter"/>
</dbReference>
<evidence type="ECO:0000313" key="6">
    <source>
        <dbReference type="EMBL" id="CAD6186519.1"/>
    </source>
</evidence>
<feature type="compositionally biased region" description="Polar residues" evidence="4">
    <location>
        <begin position="21"/>
        <end position="30"/>
    </location>
</feature>
<dbReference type="GO" id="GO:0000993">
    <property type="term" value="F:RNA polymerase II complex binding"/>
    <property type="evidence" value="ECO:0007669"/>
    <property type="project" value="TreeGrafter"/>
</dbReference>